<gene>
    <name evidence="5" type="ORF">CUNI_LOCUS19833</name>
</gene>
<evidence type="ECO:0000256" key="3">
    <source>
        <dbReference type="RuleBase" id="RU102079"/>
    </source>
</evidence>
<feature type="non-terminal residue" evidence="5">
    <location>
        <position position="140"/>
    </location>
</feature>
<dbReference type="CDD" id="cd00070">
    <property type="entry name" value="GLECT"/>
    <property type="match status" value="1"/>
</dbReference>
<dbReference type="PROSITE" id="PS51304">
    <property type="entry name" value="GALECTIN"/>
    <property type="match status" value="1"/>
</dbReference>
<dbReference type="InterPro" id="IPR001079">
    <property type="entry name" value="Galectin_CRD"/>
</dbReference>
<dbReference type="GO" id="GO:0030246">
    <property type="term" value="F:carbohydrate binding"/>
    <property type="evidence" value="ECO:0007669"/>
    <property type="project" value="UniProtKB-UniRule"/>
</dbReference>
<keyword evidence="1 3" id="KW-0430">Lectin</keyword>
<accession>A0A8S4A2S1</accession>
<protein>
    <recommendedName>
        <fullName evidence="3">Galectin</fullName>
    </recommendedName>
</protein>
<proteinExistence type="predicted"/>
<dbReference type="OrthoDB" id="6147920at2759"/>
<keyword evidence="6" id="KW-1185">Reference proteome</keyword>
<evidence type="ECO:0000313" key="5">
    <source>
        <dbReference type="EMBL" id="CAG5134275.1"/>
    </source>
</evidence>
<dbReference type="InterPro" id="IPR013320">
    <property type="entry name" value="ConA-like_dom_sf"/>
</dbReference>
<dbReference type="Gene3D" id="2.60.120.200">
    <property type="match status" value="1"/>
</dbReference>
<sequence length="140" mass="15612">PVPLMAPIPGGLYPGKIIYITGVPHSSASRFTVNLVCGSNESSDYALHCDVRLNFGSSANVVVRNHKQNGEWGLEERTQNSFPFSPGAKFELMIVAEQNAFKIVVNNQHFTEFHHRIQPLNKIDHVNVVGDVQLTQVRFQ</sequence>
<evidence type="ECO:0000256" key="1">
    <source>
        <dbReference type="ARBA" id="ARBA00022734"/>
    </source>
</evidence>
<dbReference type="Proteomes" id="UP000678393">
    <property type="component" value="Unassembled WGS sequence"/>
</dbReference>
<dbReference type="PANTHER" id="PTHR11346">
    <property type="entry name" value="GALECTIN"/>
    <property type="match status" value="1"/>
</dbReference>
<organism evidence="5 6">
    <name type="scientific">Candidula unifasciata</name>
    <dbReference type="NCBI Taxonomy" id="100452"/>
    <lineage>
        <taxon>Eukaryota</taxon>
        <taxon>Metazoa</taxon>
        <taxon>Spiralia</taxon>
        <taxon>Lophotrochozoa</taxon>
        <taxon>Mollusca</taxon>
        <taxon>Gastropoda</taxon>
        <taxon>Heterobranchia</taxon>
        <taxon>Euthyneura</taxon>
        <taxon>Panpulmonata</taxon>
        <taxon>Eupulmonata</taxon>
        <taxon>Stylommatophora</taxon>
        <taxon>Helicina</taxon>
        <taxon>Helicoidea</taxon>
        <taxon>Geomitridae</taxon>
        <taxon>Candidula</taxon>
    </lineage>
</organism>
<dbReference type="SMART" id="SM00908">
    <property type="entry name" value="Gal-bind_lectin"/>
    <property type="match status" value="1"/>
</dbReference>
<keyword evidence="2" id="KW-0677">Repeat</keyword>
<feature type="domain" description="Galectin" evidence="4">
    <location>
        <begin position="4"/>
        <end position="140"/>
    </location>
</feature>
<dbReference type="InterPro" id="IPR044156">
    <property type="entry name" value="Galectin-like"/>
</dbReference>
<reference evidence="5" key="1">
    <citation type="submission" date="2021-04" db="EMBL/GenBank/DDBJ databases">
        <authorList>
            <consortium name="Molecular Ecology Group"/>
        </authorList>
    </citation>
    <scope>NUCLEOTIDE SEQUENCE</scope>
</reference>
<dbReference type="EMBL" id="CAJHNH020007001">
    <property type="protein sequence ID" value="CAG5134275.1"/>
    <property type="molecule type" value="Genomic_DNA"/>
</dbReference>
<dbReference type="GO" id="GO:0016936">
    <property type="term" value="F:galactoside binding"/>
    <property type="evidence" value="ECO:0007669"/>
    <property type="project" value="TreeGrafter"/>
</dbReference>
<dbReference type="PANTHER" id="PTHR11346:SF176">
    <property type="entry name" value="32 KDA BETA-GALACTOSIDE-BINDING LECTIN LEC-3"/>
    <property type="match status" value="1"/>
</dbReference>
<name>A0A8S4A2S1_9EUPU</name>
<dbReference type="FunFam" id="2.60.120.200:FF:000124">
    <property type="entry name" value="Galectin-4"/>
    <property type="match status" value="1"/>
</dbReference>
<dbReference type="Pfam" id="PF00337">
    <property type="entry name" value="Gal-bind_lectin"/>
    <property type="match status" value="1"/>
</dbReference>
<dbReference type="AlphaFoldDB" id="A0A8S4A2S1"/>
<comment type="caution">
    <text evidence="5">The sequence shown here is derived from an EMBL/GenBank/DDBJ whole genome shotgun (WGS) entry which is preliminary data.</text>
</comment>
<evidence type="ECO:0000313" key="6">
    <source>
        <dbReference type="Proteomes" id="UP000678393"/>
    </source>
</evidence>
<dbReference type="SMART" id="SM00276">
    <property type="entry name" value="GLECT"/>
    <property type="match status" value="1"/>
</dbReference>
<evidence type="ECO:0000259" key="4">
    <source>
        <dbReference type="PROSITE" id="PS51304"/>
    </source>
</evidence>
<dbReference type="SUPFAM" id="SSF49899">
    <property type="entry name" value="Concanavalin A-like lectins/glucanases"/>
    <property type="match status" value="1"/>
</dbReference>
<evidence type="ECO:0000256" key="2">
    <source>
        <dbReference type="ARBA" id="ARBA00022737"/>
    </source>
</evidence>